<dbReference type="PIRSF" id="PIRSF038958">
    <property type="entry name" value="PG_synth_SpoVB"/>
    <property type="match status" value="1"/>
</dbReference>
<feature type="transmembrane region" description="Helical" evidence="6">
    <location>
        <begin position="234"/>
        <end position="254"/>
    </location>
</feature>
<dbReference type="InterPro" id="IPR002797">
    <property type="entry name" value="Polysacc_synth"/>
</dbReference>
<feature type="transmembrane region" description="Helical" evidence="6">
    <location>
        <begin position="386"/>
        <end position="407"/>
    </location>
</feature>
<reference evidence="7 8" key="1">
    <citation type="submission" date="2020-08" db="EMBL/GenBank/DDBJ databases">
        <title>A Genomic Blueprint of the Chicken Gut Microbiome.</title>
        <authorList>
            <person name="Gilroy R."/>
            <person name="Ravi A."/>
            <person name="Getino M."/>
            <person name="Pursley I."/>
            <person name="Horton D.L."/>
            <person name="Alikhan N.-F."/>
            <person name="Baker D."/>
            <person name="Gharbi K."/>
            <person name="Hall N."/>
            <person name="Watson M."/>
            <person name="Adriaenssens E.M."/>
            <person name="Foster-Nyarko E."/>
            <person name="Jarju S."/>
            <person name="Secka A."/>
            <person name="Antonio M."/>
            <person name="Oren A."/>
            <person name="Chaudhuri R."/>
            <person name="La Ragione R.M."/>
            <person name="Hildebrand F."/>
            <person name="Pallen M.J."/>
        </authorList>
    </citation>
    <scope>NUCLEOTIDE SEQUENCE [LARGE SCALE GENOMIC DNA]</scope>
    <source>
        <strain evidence="7 8">Sa3CVN1</strain>
    </source>
</reference>
<keyword evidence="3 6" id="KW-0812">Transmembrane</keyword>
<keyword evidence="8" id="KW-1185">Reference proteome</keyword>
<evidence type="ECO:0000256" key="1">
    <source>
        <dbReference type="ARBA" id="ARBA00004651"/>
    </source>
</evidence>
<comment type="caution">
    <text evidence="7">The sequence shown here is derived from an EMBL/GenBank/DDBJ whole genome shotgun (WGS) entry which is preliminary data.</text>
</comment>
<protein>
    <submittedName>
        <fullName evidence="7">Polysaccharide biosynthesis protein</fullName>
    </submittedName>
</protein>
<accession>A0ABR8PP51</accession>
<keyword evidence="5 6" id="KW-0472">Membrane</keyword>
<evidence type="ECO:0000256" key="5">
    <source>
        <dbReference type="ARBA" id="ARBA00023136"/>
    </source>
</evidence>
<feature type="transmembrane region" description="Helical" evidence="6">
    <location>
        <begin position="121"/>
        <end position="140"/>
    </location>
</feature>
<feature type="transmembrane region" description="Helical" evidence="6">
    <location>
        <begin position="327"/>
        <end position="347"/>
    </location>
</feature>
<evidence type="ECO:0000313" key="7">
    <source>
        <dbReference type="EMBL" id="MBD7909953.1"/>
    </source>
</evidence>
<feature type="transmembrane region" description="Helical" evidence="6">
    <location>
        <begin position="413"/>
        <end position="434"/>
    </location>
</feature>
<dbReference type="InterPro" id="IPR050833">
    <property type="entry name" value="Poly_Biosynth_Transport"/>
</dbReference>
<keyword evidence="2" id="KW-1003">Cell membrane</keyword>
<evidence type="ECO:0000256" key="2">
    <source>
        <dbReference type="ARBA" id="ARBA00022475"/>
    </source>
</evidence>
<evidence type="ECO:0000313" key="8">
    <source>
        <dbReference type="Proteomes" id="UP000627781"/>
    </source>
</evidence>
<feature type="transmembrane region" description="Helical" evidence="6">
    <location>
        <begin position="186"/>
        <end position="206"/>
    </location>
</feature>
<feature type="transmembrane region" description="Helical" evidence="6">
    <location>
        <begin position="12"/>
        <end position="31"/>
    </location>
</feature>
<feature type="transmembrane region" description="Helical" evidence="6">
    <location>
        <begin position="92"/>
        <end position="115"/>
    </location>
</feature>
<comment type="subcellular location">
    <subcellularLocation>
        <location evidence="1">Cell membrane</location>
        <topology evidence="1">Multi-pass membrane protein</topology>
    </subcellularLocation>
</comment>
<feature type="transmembrane region" description="Helical" evidence="6">
    <location>
        <begin position="51"/>
        <end position="71"/>
    </location>
</feature>
<name>A0ABR8PP51_9CLOT</name>
<proteinExistence type="predicted"/>
<keyword evidence="4 6" id="KW-1133">Transmembrane helix</keyword>
<dbReference type="Pfam" id="PF01943">
    <property type="entry name" value="Polysacc_synt"/>
    <property type="match status" value="1"/>
</dbReference>
<organism evidence="7 8">
    <name type="scientific">Clostridium cibarium</name>
    <dbReference type="NCBI Taxonomy" id="2762247"/>
    <lineage>
        <taxon>Bacteria</taxon>
        <taxon>Bacillati</taxon>
        <taxon>Bacillota</taxon>
        <taxon>Clostridia</taxon>
        <taxon>Eubacteriales</taxon>
        <taxon>Clostridiaceae</taxon>
        <taxon>Clostridium</taxon>
    </lineage>
</organism>
<dbReference type="CDD" id="cd13124">
    <property type="entry name" value="MATE_SpoVB_like"/>
    <property type="match status" value="1"/>
</dbReference>
<dbReference type="PANTHER" id="PTHR30250:SF21">
    <property type="entry name" value="LIPID II FLIPPASE MURJ"/>
    <property type="match status" value="1"/>
</dbReference>
<feature type="transmembrane region" description="Helical" evidence="6">
    <location>
        <begin position="455"/>
        <end position="479"/>
    </location>
</feature>
<feature type="transmembrane region" description="Helical" evidence="6">
    <location>
        <begin position="485"/>
        <end position="506"/>
    </location>
</feature>
<feature type="transmembrane region" description="Helical" evidence="6">
    <location>
        <begin position="286"/>
        <end position="306"/>
    </location>
</feature>
<evidence type="ECO:0000256" key="6">
    <source>
        <dbReference type="SAM" id="Phobius"/>
    </source>
</evidence>
<dbReference type="PANTHER" id="PTHR30250">
    <property type="entry name" value="PST FAMILY PREDICTED COLANIC ACID TRANSPORTER"/>
    <property type="match status" value="1"/>
</dbReference>
<dbReference type="EMBL" id="JACSRA010000001">
    <property type="protein sequence ID" value="MBD7909953.1"/>
    <property type="molecule type" value="Genomic_DNA"/>
</dbReference>
<feature type="transmembrane region" description="Helical" evidence="6">
    <location>
        <begin position="161"/>
        <end position="180"/>
    </location>
</feature>
<gene>
    <name evidence="7" type="ORF">H9661_01175</name>
</gene>
<dbReference type="InterPro" id="IPR024923">
    <property type="entry name" value="PG_synth_SpoVB"/>
</dbReference>
<dbReference type="RefSeq" id="WP_191767488.1">
    <property type="nucleotide sequence ID" value="NZ_JACSRA010000001.1"/>
</dbReference>
<evidence type="ECO:0000256" key="3">
    <source>
        <dbReference type="ARBA" id="ARBA00022692"/>
    </source>
</evidence>
<evidence type="ECO:0000256" key="4">
    <source>
        <dbReference type="ARBA" id="ARBA00022989"/>
    </source>
</evidence>
<sequence>MNEKASAAKGMFILSFAGIIAKVMSVFYTPFLVSILGPVGYGAYAKTTEVFLFVYALSCMGAQPAVAKVVAEYTALQNPKGAVKVLKVASRFYAVLGAILGVAMIFSAGMLSVVAKSPQSKIGIMALGPCILITSLLAVFRGFMQGKNDMTPIAVSQIFEQFLNVFISLLCAFILVQSSIELGNAGAQIGTSVGALFACFYVIYCYDKKGYKEEALESRIPNRKIRNRRILSKVIKYSIPITLSAGLQNFGGVVDMLNVSSRLGVAGFTEEGANILYGQLSQYKTLYGVPLVIITAIGTTVLPSIAKSIVLKERKEAKRKISYAFKMAFMIAIPSAVGLSMLSTEVYTSLYGNSNGSDIMMYGSIVLVLMSMTQIQSTVLQGINKLYYVLKTFCLGIVVKIIVNFLLVGIPEINIYGVIIGNCLWHLIPAVLNHKKICSTMMMRMPILRLTIKPIVASAAMAIAIYILKMPLSFIYRFVDLTRITAIPITVILVSVGSFVYIYLIILMGGITKRDIEGVSPKILKVIPRFMRIKLR</sequence>
<dbReference type="Proteomes" id="UP000627781">
    <property type="component" value="Unassembled WGS sequence"/>
</dbReference>
<feature type="transmembrane region" description="Helical" evidence="6">
    <location>
        <begin position="359"/>
        <end position="379"/>
    </location>
</feature>